<dbReference type="GO" id="GO:0051082">
    <property type="term" value="F:unfolded protein binding"/>
    <property type="evidence" value="ECO:0007669"/>
    <property type="project" value="InterPro"/>
</dbReference>
<dbReference type="CDD" id="cd06257">
    <property type="entry name" value="DnaJ"/>
    <property type="match status" value="1"/>
</dbReference>
<dbReference type="PANTHER" id="PTHR24078">
    <property type="entry name" value="DNAJ HOMOLOG SUBFAMILY C MEMBER"/>
    <property type="match status" value="1"/>
</dbReference>
<dbReference type="InterPro" id="IPR036869">
    <property type="entry name" value="J_dom_sf"/>
</dbReference>
<dbReference type="KEGG" id="cmo:103486292"/>
<evidence type="ECO:0000313" key="4">
    <source>
        <dbReference type="RefSeq" id="XP_008442415.2"/>
    </source>
</evidence>
<dbReference type="PROSITE" id="PS50076">
    <property type="entry name" value="DNAJ_2"/>
    <property type="match status" value="1"/>
</dbReference>
<dbReference type="GeneID" id="103486292"/>
<dbReference type="InterPro" id="IPR002939">
    <property type="entry name" value="DnaJ_C"/>
</dbReference>
<evidence type="ECO:0000256" key="1">
    <source>
        <dbReference type="ARBA" id="ARBA00023186"/>
    </source>
</evidence>
<dbReference type="Pfam" id="PF00226">
    <property type="entry name" value="DnaJ"/>
    <property type="match status" value="1"/>
</dbReference>
<dbReference type="Proteomes" id="UP001652600">
    <property type="component" value="Chromosome 4"/>
</dbReference>
<organism evidence="3 4">
    <name type="scientific">Cucumis melo</name>
    <name type="common">Muskmelon</name>
    <dbReference type="NCBI Taxonomy" id="3656"/>
    <lineage>
        <taxon>Eukaryota</taxon>
        <taxon>Viridiplantae</taxon>
        <taxon>Streptophyta</taxon>
        <taxon>Embryophyta</taxon>
        <taxon>Tracheophyta</taxon>
        <taxon>Spermatophyta</taxon>
        <taxon>Magnoliopsida</taxon>
        <taxon>eudicotyledons</taxon>
        <taxon>Gunneridae</taxon>
        <taxon>Pentapetalae</taxon>
        <taxon>rosids</taxon>
        <taxon>fabids</taxon>
        <taxon>Cucurbitales</taxon>
        <taxon>Cucurbitaceae</taxon>
        <taxon>Benincaseae</taxon>
        <taxon>Cucumis</taxon>
    </lineage>
</organism>
<dbReference type="InterPro" id="IPR001623">
    <property type="entry name" value="DnaJ_domain"/>
</dbReference>
<dbReference type="Gene3D" id="1.10.287.110">
    <property type="entry name" value="DnaJ domain"/>
    <property type="match status" value="1"/>
</dbReference>
<dbReference type="GO" id="GO:0005829">
    <property type="term" value="C:cytosol"/>
    <property type="evidence" value="ECO:0007669"/>
    <property type="project" value="TreeGrafter"/>
</dbReference>
<name>A0A1S3B559_CUCME</name>
<dbReference type="SMART" id="SM00271">
    <property type="entry name" value="DnaJ"/>
    <property type="match status" value="1"/>
</dbReference>
<dbReference type="CDD" id="cd10747">
    <property type="entry name" value="DnaJ_C"/>
    <property type="match status" value="1"/>
</dbReference>
<feature type="domain" description="J" evidence="2">
    <location>
        <begin position="4"/>
        <end position="70"/>
    </location>
</feature>
<dbReference type="GO" id="GO:0051087">
    <property type="term" value="F:protein-folding chaperone binding"/>
    <property type="evidence" value="ECO:0007669"/>
    <property type="project" value="TreeGrafter"/>
</dbReference>
<gene>
    <name evidence="4" type="primary">LOC103486292</name>
</gene>
<dbReference type="InterPro" id="IPR051339">
    <property type="entry name" value="DnaJ_subfamily_B"/>
</dbReference>
<dbReference type="Gramene" id="MELO3C009165.2.1">
    <property type="protein sequence ID" value="MELO3C009165.2.1"/>
    <property type="gene ID" value="MELO3C009165.2"/>
</dbReference>
<proteinExistence type="predicted"/>
<dbReference type="Pfam" id="PF01556">
    <property type="entry name" value="DnaJ_C"/>
    <property type="match status" value="1"/>
</dbReference>
<dbReference type="AlphaFoldDB" id="A0A1S3B559"/>
<evidence type="ECO:0000313" key="3">
    <source>
        <dbReference type="Proteomes" id="UP001652600"/>
    </source>
</evidence>
<keyword evidence="3" id="KW-1185">Reference proteome</keyword>
<dbReference type="Gene3D" id="2.60.260.20">
    <property type="entry name" value="Urease metallochaperone UreE, N-terminal domain"/>
    <property type="match status" value="2"/>
</dbReference>
<dbReference type="PRINTS" id="PR00625">
    <property type="entry name" value="JDOMAIN"/>
</dbReference>
<dbReference type="SUPFAM" id="SSF49493">
    <property type="entry name" value="HSP40/DnaJ peptide-binding domain"/>
    <property type="match status" value="2"/>
</dbReference>
<dbReference type="eggNOG" id="KOG0714">
    <property type="taxonomic scope" value="Eukaryota"/>
</dbReference>
<evidence type="ECO:0000259" key="2">
    <source>
        <dbReference type="PROSITE" id="PS50076"/>
    </source>
</evidence>
<reference evidence="4" key="1">
    <citation type="submission" date="2025-08" db="UniProtKB">
        <authorList>
            <consortium name="RefSeq"/>
        </authorList>
    </citation>
    <scope>IDENTIFICATION</scope>
    <source>
        <tissue evidence="4">Stem</tissue>
    </source>
</reference>
<sequence length="335" mass="37238">MGVDYYKILQVDRNTNDEDLKKAYKKLAMKWHPDKNPENKSDAEAKFKKISEAYLVLSDPQRRAVYDQLGEEGLNLKMGTPSPSGSSTGFSFDVKSSSNDLFMGLFGFPNPFGGMEHMADHSRAAGYSFSDGWFGDNRYSSLRHGVGLGSNYMRKGATIERTLLCSLEELYTGCVKKMKIASDAIDNIGRPTTVDKIVAVDIRPGWKRGTKITFPELGDPHSRVIPSKVVLTLDEIPHRVFKRDGNDLIATQEITLVEALTGYTVHLTTLGGRNLMIPIDSVVGPSYEEVVMGEGMPFPKEPSRNGNLRIKFNIMFPIKLTSEQKMGINQLLTSS</sequence>
<dbReference type="GO" id="GO:0006457">
    <property type="term" value="P:protein folding"/>
    <property type="evidence" value="ECO:0007669"/>
    <property type="project" value="InterPro"/>
</dbReference>
<dbReference type="RefSeq" id="XP_008442415.2">
    <property type="nucleotide sequence ID" value="XM_008444193.3"/>
</dbReference>
<keyword evidence="1" id="KW-0143">Chaperone</keyword>
<protein>
    <submittedName>
        <fullName evidence="4">Uncharacterized protein LOC103486292</fullName>
    </submittedName>
</protein>
<dbReference type="SUPFAM" id="SSF46565">
    <property type="entry name" value="Chaperone J-domain"/>
    <property type="match status" value="1"/>
</dbReference>
<accession>A0A1S3B559</accession>
<dbReference type="PANTHER" id="PTHR24078:SF532">
    <property type="entry name" value="J DOMAIN-CONTAINING PROTEIN"/>
    <property type="match status" value="1"/>
</dbReference>
<dbReference type="InterPro" id="IPR008971">
    <property type="entry name" value="HSP40/DnaJ_pept-bd"/>
</dbReference>